<dbReference type="PANTHER" id="PTHR32089:SF112">
    <property type="entry name" value="LYSOZYME-LIKE PROTEIN-RELATED"/>
    <property type="match status" value="1"/>
</dbReference>
<sequence>MSLLGNFKIVFKVGLIVASLALQMAGQIWFASIRMEKIDESYADVVRRLDKFALINARAAGSAEEYIANAFQLAAEGNAQGAAKYVTKIADDRRTYETQMAEVLKNLPEHAAAIEPVVGKVKKAFVACDPAIGFAAKAASPDDSIKASMRLKEECVPPLQDALATQHQLIADLSVAAAKAADALTAQTESTIFTTYVTAAIGLLLNLAFAMWIGIAGLSHPIDRLKKAMQALAQNDLSVDVPGKESRDEIGDMARTVEVFKNNAIEVERLKQQQLAIEERAAAERKADMERLANNFEASVGEVIQTVTTAAAELESAARSLTSTAEREEHLASTVAAASEQATANVQSVASATEQMTSSVNEISRRVQESANIAHQAVDQAKQTNDRIGALATAAGRIGDIIDLINNIAGQTNLLALNATIEAARAGDAGRGFAVVASEVKALAEQTGKATDEISQQIAGMQSATQESVTAIREIGSTIERMSEISSSIASAVEEQGAATQEIARNVQEAAKGTSQVSNSITDVQQGANETGTASARVLSAAQSLSRDSSRLRSEVGNFLDTVRAA</sequence>
<keyword evidence="11" id="KW-1185">Reference proteome</keyword>
<evidence type="ECO:0000259" key="8">
    <source>
        <dbReference type="PROSITE" id="PS50192"/>
    </source>
</evidence>
<comment type="subcellular location">
    <subcellularLocation>
        <location evidence="1">Cell inner membrane</location>
        <topology evidence="1">Multi-pass membrane protein</topology>
    </subcellularLocation>
</comment>
<evidence type="ECO:0000256" key="4">
    <source>
        <dbReference type="ARBA" id="ARBA00029447"/>
    </source>
</evidence>
<gene>
    <name evidence="10" type="ORF">BJ122_12713</name>
</gene>
<keyword evidence="3 5" id="KW-0807">Transducer</keyword>
<evidence type="ECO:0000256" key="5">
    <source>
        <dbReference type="PROSITE-ProRule" id="PRU00284"/>
    </source>
</evidence>
<protein>
    <submittedName>
        <fullName evidence="10">Methyl-accepting chemotaxis sensory transducer</fullName>
    </submittedName>
</protein>
<dbReference type="GO" id="GO:0004888">
    <property type="term" value="F:transmembrane signaling receptor activity"/>
    <property type="evidence" value="ECO:0007669"/>
    <property type="project" value="InterPro"/>
</dbReference>
<evidence type="ECO:0000256" key="6">
    <source>
        <dbReference type="SAM" id="Phobius"/>
    </source>
</evidence>
<keyword evidence="2" id="KW-0997">Cell inner membrane</keyword>
<dbReference type="PROSITE" id="PS50885">
    <property type="entry name" value="HAMP"/>
    <property type="match status" value="1"/>
</dbReference>
<evidence type="ECO:0000259" key="9">
    <source>
        <dbReference type="PROSITE" id="PS50885"/>
    </source>
</evidence>
<accession>A0A318T7W6</accession>
<dbReference type="GO" id="GO:0006935">
    <property type="term" value="P:chemotaxis"/>
    <property type="evidence" value="ECO:0007669"/>
    <property type="project" value="InterPro"/>
</dbReference>
<dbReference type="AlphaFoldDB" id="A0A318T7W6"/>
<comment type="similarity">
    <text evidence="4">Belongs to the methyl-accepting chemotaxis (MCP) protein family.</text>
</comment>
<organism evidence="10 11">
    <name type="scientific">Rhodopseudomonas faecalis</name>
    <dbReference type="NCBI Taxonomy" id="99655"/>
    <lineage>
        <taxon>Bacteria</taxon>
        <taxon>Pseudomonadati</taxon>
        <taxon>Pseudomonadota</taxon>
        <taxon>Alphaproteobacteria</taxon>
        <taxon>Hyphomicrobiales</taxon>
        <taxon>Nitrobacteraceae</taxon>
        <taxon>Rhodopseudomonas</taxon>
    </lineage>
</organism>
<evidence type="ECO:0000313" key="10">
    <source>
        <dbReference type="EMBL" id="PYF00155.1"/>
    </source>
</evidence>
<evidence type="ECO:0000256" key="2">
    <source>
        <dbReference type="ARBA" id="ARBA00022519"/>
    </source>
</evidence>
<keyword evidence="6" id="KW-0472">Membrane</keyword>
<dbReference type="InterPro" id="IPR003660">
    <property type="entry name" value="HAMP_dom"/>
</dbReference>
<keyword evidence="6" id="KW-1133">Transmembrane helix</keyword>
<dbReference type="Gene3D" id="1.10.287.950">
    <property type="entry name" value="Methyl-accepting chemotaxis protein"/>
    <property type="match status" value="1"/>
</dbReference>
<dbReference type="PROSITE" id="PS50192">
    <property type="entry name" value="T_SNARE"/>
    <property type="match status" value="1"/>
</dbReference>
<dbReference type="CDD" id="cd06225">
    <property type="entry name" value="HAMP"/>
    <property type="match status" value="1"/>
</dbReference>
<dbReference type="Proteomes" id="UP000248148">
    <property type="component" value="Unassembled WGS sequence"/>
</dbReference>
<dbReference type="PRINTS" id="PR00260">
    <property type="entry name" value="CHEMTRNSDUCR"/>
</dbReference>
<dbReference type="RefSeq" id="WP_110782365.1">
    <property type="nucleotide sequence ID" value="NZ_QJTI01000027.1"/>
</dbReference>
<dbReference type="GO" id="GO:0007165">
    <property type="term" value="P:signal transduction"/>
    <property type="evidence" value="ECO:0007669"/>
    <property type="project" value="UniProtKB-KW"/>
</dbReference>
<name>A0A318T7W6_9BRAD</name>
<dbReference type="InterPro" id="IPR004089">
    <property type="entry name" value="MCPsignal_dom"/>
</dbReference>
<evidence type="ECO:0000313" key="11">
    <source>
        <dbReference type="Proteomes" id="UP000248148"/>
    </source>
</evidence>
<dbReference type="InterPro" id="IPR004090">
    <property type="entry name" value="Chemotax_Me-accpt_rcpt"/>
</dbReference>
<feature type="domain" description="T-SNARE coiled-coil homology" evidence="8">
    <location>
        <begin position="462"/>
        <end position="524"/>
    </location>
</feature>
<keyword evidence="6" id="KW-0812">Transmembrane</keyword>
<keyword evidence="2" id="KW-1003">Cell membrane</keyword>
<dbReference type="Pfam" id="PF00015">
    <property type="entry name" value="MCPsignal"/>
    <property type="match status" value="1"/>
</dbReference>
<dbReference type="InterPro" id="IPR000727">
    <property type="entry name" value="T_SNARE_dom"/>
</dbReference>
<feature type="domain" description="HAMP" evidence="9">
    <location>
        <begin position="216"/>
        <end position="269"/>
    </location>
</feature>
<feature type="transmembrane region" description="Helical" evidence="6">
    <location>
        <begin position="196"/>
        <end position="219"/>
    </location>
</feature>
<dbReference type="GO" id="GO:0005886">
    <property type="term" value="C:plasma membrane"/>
    <property type="evidence" value="ECO:0007669"/>
    <property type="project" value="UniProtKB-SubCell"/>
</dbReference>
<evidence type="ECO:0000256" key="3">
    <source>
        <dbReference type="ARBA" id="ARBA00023224"/>
    </source>
</evidence>
<dbReference type="PANTHER" id="PTHR32089">
    <property type="entry name" value="METHYL-ACCEPTING CHEMOTAXIS PROTEIN MCPB"/>
    <property type="match status" value="1"/>
</dbReference>
<reference evidence="10 11" key="1">
    <citation type="submission" date="2018-06" db="EMBL/GenBank/DDBJ databases">
        <title>Genomic Encyclopedia of Archaeal and Bacterial Type Strains, Phase II (KMG-II): from individual species to whole genera.</title>
        <authorList>
            <person name="Goeker M."/>
        </authorList>
    </citation>
    <scope>NUCLEOTIDE SEQUENCE [LARGE SCALE GENOMIC DNA]</scope>
    <source>
        <strain evidence="10 11">JCM 11668</strain>
    </source>
</reference>
<dbReference type="PROSITE" id="PS50111">
    <property type="entry name" value="CHEMOTAXIS_TRANSDUC_2"/>
    <property type="match status" value="1"/>
</dbReference>
<dbReference type="Gene3D" id="6.10.340.10">
    <property type="match status" value="1"/>
</dbReference>
<dbReference type="SUPFAM" id="SSF58104">
    <property type="entry name" value="Methyl-accepting chemotaxis protein (MCP) signaling domain"/>
    <property type="match status" value="1"/>
</dbReference>
<dbReference type="EMBL" id="QJTI01000027">
    <property type="protein sequence ID" value="PYF00155.1"/>
    <property type="molecule type" value="Genomic_DNA"/>
</dbReference>
<dbReference type="OrthoDB" id="7980437at2"/>
<evidence type="ECO:0000256" key="1">
    <source>
        <dbReference type="ARBA" id="ARBA00004429"/>
    </source>
</evidence>
<comment type="caution">
    <text evidence="10">The sequence shown here is derived from an EMBL/GenBank/DDBJ whole genome shotgun (WGS) entry which is preliminary data.</text>
</comment>
<feature type="transmembrane region" description="Helical" evidence="6">
    <location>
        <begin position="9"/>
        <end position="30"/>
    </location>
</feature>
<evidence type="ECO:0000259" key="7">
    <source>
        <dbReference type="PROSITE" id="PS50111"/>
    </source>
</evidence>
<dbReference type="SMART" id="SM00283">
    <property type="entry name" value="MA"/>
    <property type="match status" value="1"/>
</dbReference>
<dbReference type="Pfam" id="PF00672">
    <property type="entry name" value="HAMP"/>
    <property type="match status" value="1"/>
</dbReference>
<proteinExistence type="inferred from homology"/>
<feature type="domain" description="Methyl-accepting transducer" evidence="7">
    <location>
        <begin position="303"/>
        <end position="546"/>
    </location>
</feature>
<dbReference type="SMART" id="SM00304">
    <property type="entry name" value="HAMP"/>
    <property type="match status" value="2"/>
</dbReference>